<evidence type="ECO:0000256" key="1">
    <source>
        <dbReference type="ARBA" id="ARBA00010990"/>
    </source>
</evidence>
<dbReference type="InterPro" id="IPR037143">
    <property type="entry name" value="4-PPantetheinyl_Trfase_dom_sf"/>
</dbReference>
<dbReference type="PANTHER" id="PTHR12215">
    <property type="entry name" value="PHOSPHOPANTETHEINE TRANSFERASE"/>
    <property type="match status" value="1"/>
</dbReference>
<dbReference type="Gene3D" id="3.90.470.20">
    <property type="entry name" value="4'-phosphopantetheinyl transferase domain"/>
    <property type="match status" value="2"/>
</dbReference>
<organism evidence="4">
    <name type="scientific">Streptomyces chattanoogensis</name>
    <dbReference type="NCBI Taxonomy" id="66876"/>
    <lineage>
        <taxon>Bacteria</taxon>
        <taxon>Bacillati</taxon>
        <taxon>Actinomycetota</taxon>
        <taxon>Actinomycetes</taxon>
        <taxon>Kitasatosporales</taxon>
        <taxon>Streptomycetaceae</taxon>
        <taxon>Streptomyces</taxon>
    </lineage>
</organism>
<dbReference type="SUPFAM" id="SSF56214">
    <property type="entry name" value="4'-phosphopantetheinyl transferase"/>
    <property type="match status" value="2"/>
</dbReference>
<dbReference type="InterPro" id="IPR008278">
    <property type="entry name" value="4-PPantetheinyl_Trfase_dom"/>
</dbReference>
<dbReference type="EMBL" id="KP687747">
    <property type="protein sequence ID" value="AKQ24654.1"/>
    <property type="molecule type" value="Genomic_DNA"/>
</dbReference>
<evidence type="ECO:0000259" key="3">
    <source>
        <dbReference type="Pfam" id="PF01648"/>
    </source>
</evidence>
<dbReference type="GO" id="GO:0000287">
    <property type="term" value="F:magnesium ion binding"/>
    <property type="evidence" value="ECO:0007669"/>
    <property type="project" value="InterPro"/>
</dbReference>
<sequence>MRAMLRSHMLRDVFCGMSSAVSDVCARTLPWVHPSPVLVLLTRTAERHPAGAALLRAAAGAALGVPAEQVRVGREPSGRPVLGGAARGLHASVSHVPGLSAVALGSRGPVGVDVERLRAVPAAALARRWFGAREAGWLAGRSETEQPVQFLRMWTQKEAIGKVLGTGLSDGGLLRPVRLGAPAGTALCPVPGTPRFYIALPPAPEGFVLAVASGPEAAGSRLEVLMLPPPAARPDPGAACP</sequence>
<evidence type="ECO:0000256" key="2">
    <source>
        <dbReference type="ARBA" id="ARBA00022679"/>
    </source>
</evidence>
<dbReference type="Pfam" id="PF01648">
    <property type="entry name" value="ACPS"/>
    <property type="match status" value="1"/>
</dbReference>
<accession>A0A0K0PK70</accession>
<name>A0A0K0PK70_9ACTN</name>
<comment type="similarity">
    <text evidence="1">Belongs to the P-Pant transferase superfamily. Gsp/Sfp/HetI/AcpT family.</text>
</comment>
<dbReference type="GO" id="GO:0008897">
    <property type="term" value="F:holo-[acyl-carrier-protein] synthase activity"/>
    <property type="evidence" value="ECO:0007669"/>
    <property type="project" value="InterPro"/>
</dbReference>
<dbReference type="GO" id="GO:0005829">
    <property type="term" value="C:cytosol"/>
    <property type="evidence" value="ECO:0007669"/>
    <property type="project" value="TreeGrafter"/>
</dbReference>
<reference evidence="4" key="1">
    <citation type="submission" date="2015-01" db="EMBL/GenBank/DDBJ databases">
        <authorList>
            <person name="Pelicic Vladimir"/>
        </authorList>
    </citation>
    <scope>NUCLEOTIDE SEQUENCE</scope>
    <source>
        <strain evidence="4">L10</strain>
    </source>
</reference>
<proteinExistence type="inferred from homology"/>
<feature type="domain" description="4'-phosphopantetheinyl transferase" evidence="3">
    <location>
        <begin position="109"/>
        <end position="170"/>
    </location>
</feature>
<dbReference type="GO" id="GO:0019878">
    <property type="term" value="P:lysine biosynthetic process via aminoadipic acid"/>
    <property type="evidence" value="ECO:0007669"/>
    <property type="project" value="TreeGrafter"/>
</dbReference>
<dbReference type="PANTHER" id="PTHR12215:SF10">
    <property type="entry name" value="L-AMINOADIPATE-SEMIALDEHYDE DEHYDROGENASE-PHOSPHOPANTETHEINYL TRANSFERASE"/>
    <property type="match status" value="1"/>
</dbReference>
<evidence type="ECO:0000313" key="4">
    <source>
        <dbReference type="EMBL" id="AKQ24654.1"/>
    </source>
</evidence>
<protein>
    <submittedName>
        <fullName evidence="4">AzoO</fullName>
    </submittedName>
</protein>
<keyword evidence="2" id="KW-0808">Transferase</keyword>
<dbReference type="AlphaFoldDB" id="A0A0K0PK70"/>
<dbReference type="InterPro" id="IPR050559">
    <property type="entry name" value="P-Pant_transferase_sf"/>
</dbReference>
<gene>
    <name evidence="4" type="primary">azoO</name>
</gene>